<evidence type="ECO:0000313" key="4">
    <source>
        <dbReference type="Proteomes" id="UP000663850"/>
    </source>
</evidence>
<feature type="domain" description="BTB" evidence="2">
    <location>
        <begin position="71"/>
        <end position="141"/>
    </location>
</feature>
<dbReference type="AlphaFoldDB" id="A0A8H3HEX2"/>
<dbReference type="PROSITE" id="PS50097">
    <property type="entry name" value="BTB"/>
    <property type="match status" value="1"/>
</dbReference>
<dbReference type="Proteomes" id="UP000663850">
    <property type="component" value="Unassembled WGS sequence"/>
</dbReference>
<reference evidence="3" key="1">
    <citation type="submission" date="2021-01" db="EMBL/GenBank/DDBJ databases">
        <authorList>
            <person name="Kaushik A."/>
        </authorList>
    </citation>
    <scope>NUCLEOTIDE SEQUENCE</scope>
    <source>
        <strain evidence="3">Type strain: AG8-Rh-89/</strain>
    </source>
</reference>
<name>A0A8H3HEX2_9AGAM</name>
<evidence type="ECO:0000256" key="1">
    <source>
        <dbReference type="SAM" id="MobiDB-lite"/>
    </source>
</evidence>
<gene>
    <name evidence="3" type="ORF">RDB_LOCUS96812</name>
</gene>
<sequence length="313" mass="35602">MIFIQSRITMAKRKNTSGQNSRGPGPNSSQKRVKVERIDGQAETTSLTDVQSANTSRIHRQRDSDYYFNDGSIVFQVKDTLFKVHSSLLQLRSKDFEKVFNIPPNTSVSLESGGDVGCDENPIIISDLSCRQFRSLMKIIYCQPTDRIFTTPPTEYIDEKGAARDFTFYVDVARLSRRFAMEEIETWAKQRLARLAHSASDDIPNGFWDPICEGAGTHYQDPLEHTGQERFSYVGVEFPIVEAIRYAREVSDCSLHYDCLNLMQYIYDSQDANIKFILSYLRIPNLRETDPSLFGYLFLTILNAGSSVFSSAS</sequence>
<feature type="compositionally biased region" description="Polar residues" evidence="1">
    <location>
        <begin position="42"/>
        <end position="56"/>
    </location>
</feature>
<dbReference type="EMBL" id="CAJMWZ010005240">
    <property type="protein sequence ID" value="CAE6502635.1"/>
    <property type="molecule type" value="Genomic_DNA"/>
</dbReference>
<dbReference type="InterPro" id="IPR000210">
    <property type="entry name" value="BTB/POZ_dom"/>
</dbReference>
<protein>
    <recommendedName>
        <fullName evidence="2">BTB domain-containing protein</fullName>
    </recommendedName>
</protein>
<dbReference type="Gene3D" id="3.30.710.10">
    <property type="entry name" value="Potassium Channel Kv1.1, Chain A"/>
    <property type="match status" value="1"/>
</dbReference>
<organism evidence="3 4">
    <name type="scientific">Rhizoctonia solani</name>
    <dbReference type="NCBI Taxonomy" id="456999"/>
    <lineage>
        <taxon>Eukaryota</taxon>
        <taxon>Fungi</taxon>
        <taxon>Dikarya</taxon>
        <taxon>Basidiomycota</taxon>
        <taxon>Agaricomycotina</taxon>
        <taxon>Agaricomycetes</taxon>
        <taxon>Cantharellales</taxon>
        <taxon>Ceratobasidiaceae</taxon>
        <taxon>Rhizoctonia</taxon>
    </lineage>
</organism>
<dbReference type="InterPro" id="IPR011333">
    <property type="entry name" value="SKP1/BTB/POZ_sf"/>
</dbReference>
<feature type="region of interest" description="Disordered" evidence="1">
    <location>
        <begin position="11"/>
        <end position="56"/>
    </location>
</feature>
<comment type="caution">
    <text evidence="3">The sequence shown here is derived from an EMBL/GenBank/DDBJ whole genome shotgun (WGS) entry which is preliminary data.</text>
</comment>
<accession>A0A8H3HEX2</accession>
<proteinExistence type="predicted"/>
<dbReference type="SUPFAM" id="SSF54695">
    <property type="entry name" value="POZ domain"/>
    <property type="match status" value="1"/>
</dbReference>
<feature type="compositionally biased region" description="Polar residues" evidence="1">
    <location>
        <begin position="16"/>
        <end position="30"/>
    </location>
</feature>
<evidence type="ECO:0000259" key="2">
    <source>
        <dbReference type="PROSITE" id="PS50097"/>
    </source>
</evidence>
<evidence type="ECO:0000313" key="3">
    <source>
        <dbReference type="EMBL" id="CAE6502635.1"/>
    </source>
</evidence>